<evidence type="ECO:0000256" key="2">
    <source>
        <dbReference type="ARBA" id="ARBA00023002"/>
    </source>
</evidence>
<dbReference type="Proteomes" id="UP000654913">
    <property type="component" value="Chromosome 6"/>
</dbReference>
<dbReference type="Gene3D" id="3.30.360.10">
    <property type="entry name" value="Dihydrodipicolinate Reductase, domain 2"/>
    <property type="match status" value="1"/>
</dbReference>
<dbReference type="SUPFAM" id="SSF51735">
    <property type="entry name" value="NAD(P)-binding Rossmann-fold domains"/>
    <property type="match status" value="1"/>
</dbReference>
<reference evidence="5" key="2">
    <citation type="submission" date="2021-02" db="EMBL/GenBank/DDBJ databases">
        <title>Aspergillus puulaauensis MK2 genome sequence.</title>
        <authorList>
            <person name="Futagami T."/>
            <person name="Mori K."/>
            <person name="Kadooka C."/>
            <person name="Tanaka T."/>
        </authorList>
    </citation>
    <scope>NUCLEOTIDE SEQUENCE</scope>
    <source>
        <strain evidence="5">MK2</strain>
    </source>
</reference>
<name>A0A7R8ASK3_9EURO</name>
<feature type="domain" description="Gfo/Idh/MocA-like oxidoreductase N-terminal" evidence="3">
    <location>
        <begin position="4"/>
        <end position="129"/>
    </location>
</feature>
<feature type="domain" description="GFO/IDH/MocA-like oxidoreductase" evidence="4">
    <location>
        <begin position="140"/>
        <end position="264"/>
    </location>
</feature>
<dbReference type="AlphaFoldDB" id="A0A7R8ASK3"/>
<protein>
    <recommendedName>
        <fullName evidence="7">Oxidoreductase</fullName>
    </recommendedName>
</protein>
<dbReference type="SUPFAM" id="SSF55347">
    <property type="entry name" value="Glyceraldehyde-3-phosphate dehydrogenase-like, C-terminal domain"/>
    <property type="match status" value="1"/>
</dbReference>
<dbReference type="RefSeq" id="XP_041560199.1">
    <property type="nucleotide sequence ID" value="XM_041694361.1"/>
</dbReference>
<evidence type="ECO:0008006" key="7">
    <source>
        <dbReference type="Google" id="ProtNLM"/>
    </source>
</evidence>
<dbReference type="InterPro" id="IPR036291">
    <property type="entry name" value="NAD(P)-bd_dom_sf"/>
</dbReference>
<dbReference type="GeneID" id="64978010"/>
<organism evidence="5 6">
    <name type="scientific">Aspergillus puulaauensis</name>
    <dbReference type="NCBI Taxonomy" id="1220207"/>
    <lineage>
        <taxon>Eukaryota</taxon>
        <taxon>Fungi</taxon>
        <taxon>Dikarya</taxon>
        <taxon>Ascomycota</taxon>
        <taxon>Pezizomycotina</taxon>
        <taxon>Eurotiomycetes</taxon>
        <taxon>Eurotiomycetidae</taxon>
        <taxon>Eurotiales</taxon>
        <taxon>Aspergillaceae</taxon>
        <taxon>Aspergillus</taxon>
    </lineage>
</organism>
<dbReference type="OrthoDB" id="6417021at2759"/>
<evidence type="ECO:0000313" key="6">
    <source>
        <dbReference type="Proteomes" id="UP000654913"/>
    </source>
</evidence>
<accession>A0A7R8ASK3</accession>
<proteinExistence type="inferred from homology"/>
<comment type="similarity">
    <text evidence="1">Belongs to the Gfo/Idh/MocA family.</text>
</comment>
<dbReference type="InterPro" id="IPR055170">
    <property type="entry name" value="GFO_IDH_MocA-like_dom"/>
</dbReference>
<reference evidence="5" key="1">
    <citation type="submission" date="2021-01" db="EMBL/GenBank/DDBJ databases">
        <authorList>
            <consortium name="Aspergillus puulaauensis MK2 genome sequencing consortium"/>
            <person name="Kazuki M."/>
            <person name="Futagami T."/>
        </authorList>
    </citation>
    <scope>NUCLEOTIDE SEQUENCE</scope>
    <source>
        <strain evidence="5">MK2</strain>
    </source>
</reference>
<dbReference type="Pfam" id="PF01408">
    <property type="entry name" value="GFO_IDH_MocA"/>
    <property type="match status" value="1"/>
</dbReference>
<evidence type="ECO:0000259" key="3">
    <source>
        <dbReference type="Pfam" id="PF01408"/>
    </source>
</evidence>
<dbReference type="GO" id="GO:0000166">
    <property type="term" value="F:nucleotide binding"/>
    <property type="evidence" value="ECO:0007669"/>
    <property type="project" value="InterPro"/>
</dbReference>
<evidence type="ECO:0000256" key="1">
    <source>
        <dbReference type="ARBA" id="ARBA00010928"/>
    </source>
</evidence>
<dbReference type="Pfam" id="PF22725">
    <property type="entry name" value="GFO_IDH_MocA_C3"/>
    <property type="match status" value="1"/>
</dbReference>
<gene>
    <name evidence="5" type="ORF">APUU_61061S</name>
</gene>
<evidence type="ECO:0000313" key="5">
    <source>
        <dbReference type="EMBL" id="BCS28013.1"/>
    </source>
</evidence>
<dbReference type="Gene3D" id="3.40.50.720">
    <property type="entry name" value="NAD(P)-binding Rossmann-like Domain"/>
    <property type="match status" value="1"/>
</dbReference>
<keyword evidence="6" id="KW-1185">Reference proteome</keyword>
<keyword evidence="2" id="KW-0560">Oxidoreductase</keyword>
<dbReference type="EMBL" id="AP024448">
    <property type="protein sequence ID" value="BCS28013.1"/>
    <property type="molecule type" value="Genomic_DNA"/>
</dbReference>
<dbReference type="GO" id="GO:0016491">
    <property type="term" value="F:oxidoreductase activity"/>
    <property type="evidence" value="ECO:0007669"/>
    <property type="project" value="UniProtKB-KW"/>
</dbReference>
<sequence>MATIKVGIVGYGNAAKSFHLPFLQAIPDYEVVAIFQRAEAPTDPASAKKGSHCTVDFPRIKHYRTAEDFFADEEVAFVVVATHADTHAHFGELALKAGKHVIVDKPFANSSSEADKVIAIANQKGLIVTCFQNRSYDGDFQTVKELVKKKAFGEITEAEIHYDFDRPVWLRYMSDKDYTPGAGMTFGLGTHSIHQAYLLFGCPASITAFYRVYRDIKSEVEDSFTIVLQYDGAQKNLLVTVKTTVVSPMAQQLKFWIRGKKGSYIKHQQRSTCPQEEQIAEGLKPLNTEFGSEPDSLRGILTTYEEFDSDIQSYDKDSQRYVGRYPTIRGRWMGVYEDVANAINGKAELAVKASDSRDVLRIIELARESHERGVTVAWK</sequence>
<dbReference type="KEGG" id="apuu:APUU_61061S"/>
<evidence type="ECO:0000259" key="4">
    <source>
        <dbReference type="Pfam" id="PF22725"/>
    </source>
</evidence>
<dbReference type="PANTHER" id="PTHR43708">
    <property type="entry name" value="CONSERVED EXPRESSED OXIDOREDUCTASE (EUROFUNG)"/>
    <property type="match status" value="1"/>
</dbReference>
<dbReference type="InterPro" id="IPR000683">
    <property type="entry name" value="Gfo/Idh/MocA-like_OxRdtase_N"/>
</dbReference>
<dbReference type="InterPro" id="IPR051317">
    <property type="entry name" value="Gfo/Idh/MocA_oxidoreduct"/>
</dbReference>
<dbReference type="PANTHER" id="PTHR43708:SF5">
    <property type="entry name" value="CONSERVED EXPRESSED OXIDOREDUCTASE (EUROFUNG)-RELATED"/>
    <property type="match status" value="1"/>
</dbReference>